<reference evidence="5 6" key="1">
    <citation type="submission" date="2024-07" db="EMBL/GenBank/DDBJ databases">
        <title>Section-level genome sequencing and comparative genomics of Aspergillus sections Usti and Cavernicolus.</title>
        <authorList>
            <consortium name="Lawrence Berkeley National Laboratory"/>
            <person name="Nybo J.L."/>
            <person name="Vesth T.C."/>
            <person name="Theobald S."/>
            <person name="Frisvad J.C."/>
            <person name="Larsen T.O."/>
            <person name="Kjaerboelling I."/>
            <person name="Rothschild-Mancinelli K."/>
            <person name="Lyhne E.K."/>
            <person name="Kogle M.E."/>
            <person name="Barry K."/>
            <person name="Clum A."/>
            <person name="Na H."/>
            <person name="Ledsgaard L."/>
            <person name="Lin J."/>
            <person name="Lipzen A."/>
            <person name="Kuo A."/>
            <person name="Riley R."/>
            <person name="Mondo S."/>
            <person name="LaButti K."/>
            <person name="Haridas S."/>
            <person name="Pangalinan J."/>
            <person name="Salamov A.A."/>
            <person name="Simmons B.A."/>
            <person name="Magnuson J.K."/>
            <person name="Chen J."/>
            <person name="Drula E."/>
            <person name="Henrissat B."/>
            <person name="Wiebenga A."/>
            <person name="Lubbers R.J."/>
            <person name="Gomes A.C."/>
            <person name="Macurrencykelacurrency M.R."/>
            <person name="Stajich J."/>
            <person name="Grigoriev I.V."/>
            <person name="Mortensen U.H."/>
            <person name="De vries R.P."/>
            <person name="Baker S.E."/>
            <person name="Andersen M.R."/>
        </authorList>
    </citation>
    <scope>NUCLEOTIDE SEQUENCE [LARGE SCALE GENOMIC DNA]</scope>
    <source>
        <strain evidence="5 6">CBS 756.74</strain>
    </source>
</reference>
<proteinExistence type="inferred from homology"/>
<keyword evidence="3" id="KW-0067">ATP-binding</keyword>
<dbReference type="SUPFAM" id="SSF56112">
    <property type="entry name" value="Protein kinase-like (PK-like)"/>
    <property type="match status" value="1"/>
</dbReference>
<evidence type="ECO:0000256" key="1">
    <source>
        <dbReference type="ARBA" id="ARBA00008874"/>
    </source>
</evidence>
<dbReference type="RefSeq" id="XP_070898489.1">
    <property type="nucleotide sequence ID" value="XM_071045788.1"/>
</dbReference>
<dbReference type="PANTHER" id="PTHR45832">
    <property type="entry name" value="SERINE/THREONINE-PROTEIN KINASE SAMKA-RELATED-RELATED"/>
    <property type="match status" value="1"/>
</dbReference>
<name>A0ABR4KAY0_9EURO</name>
<evidence type="ECO:0000259" key="4">
    <source>
        <dbReference type="PROSITE" id="PS50011"/>
    </source>
</evidence>
<dbReference type="InterPro" id="IPR011009">
    <property type="entry name" value="Kinase-like_dom_sf"/>
</dbReference>
<dbReference type="PROSITE" id="PS50011">
    <property type="entry name" value="PROTEIN_KINASE_DOM"/>
    <property type="match status" value="1"/>
</dbReference>
<dbReference type="Proteomes" id="UP001610444">
    <property type="component" value="Unassembled WGS sequence"/>
</dbReference>
<dbReference type="Pfam" id="PF00069">
    <property type="entry name" value="Pkinase"/>
    <property type="match status" value="1"/>
</dbReference>
<dbReference type="EMBL" id="JBFXLR010000024">
    <property type="protein sequence ID" value="KAL2848954.1"/>
    <property type="molecule type" value="Genomic_DNA"/>
</dbReference>
<dbReference type="PANTHER" id="PTHR45832:SF22">
    <property type="entry name" value="SERINE_THREONINE-PROTEIN KINASE SAMKA-RELATED"/>
    <property type="match status" value="1"/>
</dbReference>
<keyword evidence="2" id="KW-0547">Nucleotide-binding</keyword>
<feature type="domain" description="Protein kinase" evidence="4">
    <location>
        <begin position="21"/>
        <end position="230"/>
    </location>
</feature>
<evidence type="ECO:0000256" key="3">
    <source>
        <dbReference type="ARBA" id="ARBA00022840"/>
    </source>
</evidence>
<gene>
    <name evidence="5" type="ORF">BJX68DRAFT_267307</name>
</gene>
<comment type="similarity">
    <text evidence="1">Belongs to the protein kinase superfamily. STE Ser/Thr protein kinase family. STE20 subfamily.</text>
</comment>
<organism evidence="5 6">
    <name type="scientific">Aspergillus pseudodeflectus</name>
    <dbReference type="NCBI Taxonomy" id="176178"/>
    <lineage>
        <taxon>Eukaryota</taxon>
        <taxon>Fungi</taxon>
        <taxon>Dikarya</taxon>
        <taxon>Ascomycota</taxon>
        <taxon>Pezizomycotina</taxon>
        <taxon>Eurotiomycetes</taxon>
        <taxon>Eurotiomycetidae</taxon>
        <taxon>Eurotiales</taxon>
        <taxon>Aspergillaceae</taxon>
        <taxon>Aspergillus</taxon>
        <taxon>Aspergillus subgen. Nidulantes</taxon>
    </lineage>
</organism>
<sequence>MTTDDNQSTSFELEQPGPNFVKYGNPFSETNRGFLYLKSSGFDALEVCGTALRMVKHFKVYPDAIQVKSLRTTEHENLVNLKEVFLAEDAIFFIYDDWGIPLDRICSVFHIGEVEVATVCKGVLQGLIYLHEVLDIGHGAIYPSNILIMPDGGVKIANVGSSMVKQLAEEYQYQDVLAVCYMVRTLLGARALGSRGLLGCLSDDFVRPSQLMGAQNLLKVIQPFDSHDWC</sequence>
<keyword evidence="6" id="KW-1185">Reference proteome</keyword>
<evidence type="ECO:0000313" key="5">
    <source>
        <dbReference type="EMBL" id="KAL2848954.1"/>
    </source>
</evidence>
<protein>
    <recommendedName>
        <fullName evidence="4">Protein kinase domain-containing protein</fullName>
    </recommendedName>
</protein>
<dbReference type="Gene3D" id="1.10.510.10">
    <property type="entry name" value="Transferase(Phosphotransferase) domain 1"/>
    <property type="match status" value="1"/>
</dbReference>
<dbReference type="InterPro" id="IPR000719">
    <property type="entry name" value="Prot_kinase_dom"/>
</dbReference>
<accession>A0ABR4KAY0</accession>
<evidence type="ECO:0000256" key="2">
    <source>
        <dbReference type="ARBA" id="ARBA00022741"/>
    </source>
</evidence>
<dbReference type="GeneID" id="98160952"/>
<dbReference type="InterPro" id="IPR051931">
    <property type="entry name" value="PAK3-like"/>
</dbReference>
<comment type="caution">
    <text evidence="5">The sequence shown here is derived from an EMBL/GenBank/DDBJ whole genome shotgun (WGS) entry which is preliminary data.</text>
</comment>
<evidence type="ECO:0000313" key="6">
    <source>
        <dbReference type="Proteomes" id="UP001610444"/>
    </source>
</evidence>